<gene>
    <name evidence="1" type="ORF">ACFFN0_06735</name>
</gene>
<evidence type="ECO:0000313" key="1">
    <source>
        <dbReference type="EMBL" id="MFB9731732.1"/>
    </source>
</evidence>
<comment type="caution">
    <text evidence="1">The sequence shown here is derived from an EMBL/GenBank/DDBJ whole genome shotgun (WGS) entry which is preliminary data.</text>
</comment>
<sequence length="100" mass="10774">MSPGQARWVLADGWGMVDRPEDGEHGGRVYLAPVRTGEIHVVTGAAAVVARSSLFSTDLPELRDRTADALQVTPEELDDEVLVEVLDDLQRLGAVVGRPV</sequence>
<dbReference type="RefSeq" id="WP_141337660.1">
    <property type="nucleotide sequence ID" value="NZ_JBHMAX010000013.1"/>
</dbReference>
<reference evidence="1 2" key="1">
    <citation type="submission" date="2024-09" db="EMBL/GenBank/DDBJ databases">
        <authorList>
            <person name="Sun Q."/>
            <person name="Mori K."/>
        </authorList>
    </citation>
    <scope>NUCLEOTIDE SEQUENCE [LARGE SCALE GENOMIC DNA]</scope>
    <source>
        <strain evidence="1 2">JCM 12763</strain>
    </source>
</reference>
<evidence type="ECO:0008006" key="3">
    <source>
        <dbReference type="Google" id="ProtNLM"/>
    </source>
</evidence>
<organism evidence="1 2">
    <name type="scientific">Ornithinimicrobium kibberense</name>
    <dbReference type="NCBI Taxonomy" id="282060"/>
    <lineage>
        <taxon>Bacteria</taxon>
        <taxon>Bacillati</taxon>
        <taxon>Actinomycetota</taxon>
        <taxon>Actinomycetes</taxon>
        <taxon>Micrococcales</taxon>
        <taxon>Ornithinimicrobiaceae</taxon>
        <taxon>Ornithinimicrobium</taxon>
    </lineage>
</organism>
<keyword evidence="2" id="KW-1185">Reference proteome</keyword>
<name>A0ABV5V1P8_9MICO</name>
<dbReference type="EMBL" id="JBHMAX010000013">
    <property type="protein sequence ID" value="MFB9731732.1"/>
    <property type="molecule type" value="Genomic_DNA"/>
</dbReference>
<accession>A0ABV5V1P8</accession>
<dbReference type="Proteomes" id="UP001589613">
    <property type="component" value="Unassembled WGS sequence"/>
</dbReference>
<protein>
    <recommendedName>
        <fullName evidence="3">Coenzyme PQQ synthesis protein D (PqqD)</fullName>
    </recommendedName>
</protein>
<evidence type="ECO:0000313" key="2">
    <source>
        <dbReference type="Proteomes" id="UP001589613"/>
    </source>
</evidence>
<proteinExistence type="predicted"/>